<dbReference type="EMBL" id="JBBPBN010000027">
    <property type="protein sequence ID" value="KAK9007214.1"/>
    <property type="molecule type" value="Genomic_DNA"/>
</dbReference>
<keyword evidence="2" id="KW-1185">Reference proteome</keyword>
<accession>A0ABR2R2Q8</accession>
<sequence length="114" mass="13375">MSDGKLSLKASSFNQDEARVDLAKMIIRHEYPLSIVDHDLFRKYCHTPQPLFDMRSRNTIKKDILDMYEIGRVKTMLESEANEGICHHGRYIDIRSPKQMIKYMVVTVHYVDNS</sequence>
<dbReference type="Proteomes" id="UP001396334">
    <property type="component" value="Unassembled WGS sequence"/>
</dbReference>
<reference evidence="1 2" key="1">
    <citation type="journal article" date="2024" name="G3 (Bethesda)">
        <title>Genome assembly of Hibiscus sabdariffa L. provides insights into metabolisms of medicinal natural products.</title>
        <authorList>
            <person name="Kim T."/>
        </authorList>
    </citation>
    <scope>NUCLEOTIDE SEQUENCE [LARGE SCALE GENOMIC DNA]</scope>
    <source>
        <strain evidence="1">TK-2024</strain>
        <tissue evidence="1">Old leaves</tissue>
    </source>
</reference>
<name>A0ABR2R2Q8_9ROSI</name>
<protein>
    <submittedName>
        <fullName evidence="1">Uncharacterized protein</fullName>
    </submittedName>
</protein>
<dbReference type="InterPro" id="IPR052035">
    <property type="entry name" value="ZnF_BED_domain_contain"/>
</dbReference>
<comment type="caution">
    <text evidence="1">The sequence shown here is derived from an EMBL/GenBank/DDBJ whole genome shotgun (WGS) entry which is preliminary data.</text>
</comment>
<organism evidence="1 2">
    <name type="scientific">Hibiscus sabdariffa</name>
    <name type="common">roselle</name>
    <dbReference type="NCBI Taxonomy" id="183260"/>
    <lineage>
        <taxon>Eukaryota</taxon>
        <taxon>Viridiplantae</taxon>
        <taxon>Streptophyta</taxon>
        <taxon>Embryophyta</taxon>
        <taxon>Tracheophyta</taxon>
        <taxon>Spermatophyta</taxon>
        <taxon>Magnoliopsida</taxon>
        <taxon>eudicotyledons</taxon>
        <taxon>Gunneridae</taxon>
        <taxon>Pentapetalae</taxon>
        <taxon>rosids</taxon>
        <taxon>malvids</taxon>
        <taxon>Malvales</taxon>
        <taxon>Malvaceae</taxon>
        <taxon>Malvoideae</taxon>
        <taxon>Hibiscus</taxon>
    </lineage>
</organism>
<proteinExistence type="predicted"/>
<dbReference type="PANTHER" id="PTHR46481:SF11">
    <property type="entry name" value="ZINC FINGER BED DOMAIN-CONTAINING PROTEIN RICESLEEPER 2-LIKE"/>
    <property type="match status" value="1"/>
</dbReference>
<evidence type="ECO:0000313" key="2">
    <source>
        <dbReference type="Proteomes" id="UP001396334"/>
    </source>
</evidence>
<gene>
    <name evidence="1" type="ORF">V6N11_051044</name>
</gene>
<dbReference type="PANTHER" id="PTHR46481">
    <property type="entry name" value="ZINC FINGER BED DOMAIN-CONTAINING PROTEIN 4"/>
    <property type="match status" value="1"/>
</dbReference>
<evidence type="ECO:0000313" key="1">
    <source>
        <dbReference type="EMBL" id="KAK9007214.1"/>
    </source>
</evidence>